<feature type="transmembrane region" description="Helical" evidence="6">
    <location>
        <begin position="7"/>
        <end position="26"/>
    </location>
</feature>
<evidence type="ECO:0000256" key="6">
    <source>
        <dbReference type="SAM" id="Phobius"/>
    </source>
</evidence>
<keyword evidence="4" id="KW-1015">Disulfide bond</keyword>
<keyword evidence="5" id="KW-0676">Redox-active center</keyword>
<evidence type="ECO:0000313" key="9">
    <source>
        <dbReference type="Proteomes" id="UP000438448"/>
    </source>
</evidence>
<evidence type="ECO:0000259" key="7">
    <source>
        <dbReference type="PROSITE" id="PS51352"/>
    </source>
</evidence>
<keyword evidence="9" id="KW-1185">Reference proteome</keyword>
<dbReference type="PROSITE" id="PS51352">
    <property type="entry name" value="THIOREDOXIN_2"/>
    <property type="match status" value="1"/>
</dbReference>
<keyword evidence="6" id="KW-0472">Membrane</keyword>
<evidence type="ECO:0000256" key="5">
    <source>
        <dbReference type="ARBA" id="ARBA00023284"/>
    </source>
</evidence>
<keyword evidence="2" id="KW-0201">Cytochrome c-type biogenesis</keyword>
<dbReference type="GO" id="GO:0017004">
    <property type="term" value="P:cytochrome complex assembly"/>
    <property type="evidence" value="ECO:0007669"/>
    <property type="project" value="UniProtKB-KW"/>
</dbReference>
<dbReference type="InterPro" id="IPR017937">
    <property type="entry name" value="Thioredoxin_CS"/>
</dbReference>
<dbReference type="Gene3D" id="3.40.30.10">
    <property type="entry name" value="Glutaredoxin"/>
    <property type="match status" value="1"/>
</dbReference>
<evidence type="ECO:0000256" key="3">
    <source>
        <dbReference type="ARBA" id="ARBA00022968"/>
    </source>
</evidence>
<dbReference type="InterPro" id="IPR036249">
    <property type="entry name" value="Thioredoxin-like_sf"/>
</dbReference>
<evidence type="ECO:0000256" key="4">
    <source>
        <dbReference type="ARBA" id="ARBA00023157"/>
    </source>
</evidence>
<feature type="domain" description="Thioredoxin" evidence="7">
    <location>
        <begin position="55"/>
        <end position="209"/>
    </location>
</feature>
<evidence type="ECO:0000256" key="1">
    <source>
        <dbReference type="ARBA" id="ARBA00004196"/>
    </source>
</evidence>
<gene>
    <name evidence="8" type="primary">resA_1</name>
    <name evidence="8" type="ORF">NRB20_10090</name>
</gene>
<proteinExistence type="predicted"/>
<dbReference type="PANTHER" id="PTHR42852">
    <property type="entry name" value="THIOL:DISULFIDE INTERCHANGE PROTEIN DSBE"/>
    <property type="match status" value="1"/>
</dbReference>
<sequence length="212" mass="21739">MKSIPTAWRWTFVGLIVIVALAVALWPRAAHENLPTTTATAMKVPAAVSGGQRSAAALADCPTATAPGPAKGPLAGIGLDCLANGRQVDLGAALAGKPALLNLWAYWCAPCAEELPALQQFADRVGSAMTVLTVHSDPNESMALARLQDLKVHLAGVEDGDGRVRTAVGAVPALPISVLVRADGSIAKVVSRPFADIADISAKVAAELGVRV</sequence>
<dbReference type="Proteomes" id="UP000438448">
    <property type="component" value="Unassembled WGS sequence"/>
</dbReference>
<dbReference type="SUPFAM" id="SSF52833">
    <property type="entry name" value="Thioredoxin-like"/>
    <property type="match status" value="1"/>
</dbReference>
<comment type="caution">
    <text evidence="8">The sequence shown here is derived from an EMBL/GenBank/DDBJ whole genome shotgun (WGS) entry which is preliminary data.</text>
</comment>
<dbReference type="EMBL" id="WEGK01000002">
    <property type="protein sequence ID" value="MQY17941.1"/>
    <property type="molecule type" value="Genomic_DNA"/>
</dbReference>
<dbReference type="GO" id="GO:0016491">
    <property type="term" value="F:oxidoreductase activity"/>
    <property type="evidence" value="ECO:0007669"/>
    <property type="project" value="InterPro"/>
</dbReference>
<keyword evidence="3" id="KW-0735">Signal-anchor</keyword>
<name>A0A7K0CWZ7_9NOCA</name>
<dbReference type="InterPro" id="IPR000866">
    <property type="entry name" value="AhpC/TSA"/>
</dbReference>
<dbReference type="GO" id="GO:0016209">
    <property type="term" value="F:antioxidant activity"/>
    <property type="evidence" value="ECO:0007669"/>
    <property type="project" value="InterPro"/>
</dbReference>
<dbReference type="InterPro" id="IPR013766">
    <property type="entry name" value="Thioredoxin_domain"/>
</dbReference>
<keyword evidence="6" id="KW-0812">Transmembrane</keyword>
<dbReference type="GO" id="GO:0030313">
    <property type="term" value="C:cell envelope"/>
    <property type="evidence" value="ECO:0007669"/>
    <property type="project" value="UniProtKB-SubCell"/>
</dbReference>
<reference evidence="8 9" key="1">
    <citation type="submission" date="2019-10" db="EMBL/GenBank/DDBJ databases">
        <title>Nocardia macrotermitis sp. nov. and Nocardia aurantia sp. nov., isolated from the gut of fungus growing-termite Macrotermes natalensis.</title>
        <authorList>
            <person name="Benndorf R."/>
            <person name="Schwitalla J."/>
            <person name="Martin K."/>
            <person name="De Beer W."/>
            <person name="Kaster A.-K."/>
            <person name="Vollmers J."/>
            <person name="Poulsen M."/>
            <person name="Beemelmanns C."/>
        </authorList>
    </citation>
    <scope>NUCLEOTIDE SEQUENCE [LARGE SCALE GENOMIC DNA]</scope>
    <source>
        <strain evidence="8 9">RB20</strain>
    </source>
</reference>
<dbReference type="PANTHER" id="PTHR42852:SF6">
    <property type="entry name" value="THIOL:DISULFIDE INTERCHANGE PROTEIN DSBE"/>
    <property type="match status" value="1"/>
</dbReference>
<dbReference type="AlphaFoldDB" id="A0A7K0CWZ7"/>
<evidence type="ECO:0000256" key="2">
    <source>
        <dbReference type="ARBA" id="ARBA00022748"/>
    </source>
</evidence>
<dbReference type="PROSITE" id="PS00194">
    <property type="entry name" value="THIOREDOXIN_1"/>
    <property type="match status" value="1"/>
</dbReference>
<accession>A0A7K0CWZ7</accession>
<organism evidence="8 9">
    <name type="scientific">Nocardia macrotermitis</name>
    <dbReference type="NCBI Taxonomy" id="2585198"/>
    <lineage>
        <taxon>Bacteria</taxon>
        <taxon>Bacillati</taxon>
        <taxon>Actinomycetota</taxon>
        <taxon>Actinomycetes</taxon>
        <taxon>Mycobacteriales</taxon>
        <taxon>Nocardiaceae</taxon>
        <taxon>Nocardia</taxon>
    </lineage>
</organism>
<dbReference type="InterPro" id="IPR050553">
    <property type="entry name" value="Thioredoxin_ResA/DsbE_sf"/>
</dbReference>
<protein>
    <submittedName>
        <fullName evidence="8">Thiol-disulfide oxidoreductase ResA</fullName>
    </submittedName>
</protein>
<dbReference type="CDD" id="cd02966">
    <property type="entry name" value="TlpA_like_family"/>
    <property type="match status" value="1"/>
</dbReference>
<keyword evidence="6" id="KW-1133">Transmembrane helix</keyword>
<comment type="subcellular location">
    <subcellularLocation>
        <location evidence="1">Cell envelope</location>
    </subcellularLocation>
</comment>
<dbReference type="Pfam" id="PF00578">
    <property type="entry name" value="AhpC-TSA"/>
    <property type="match status" value="1"/>
</dbReference>
<evidence type="ECO:0000313" key="8">
    <source>
        <dbReference type="EMBL" id="MQY17941.1"/>
    </source>
</evidence>